<evidence type="ECO:0000256" key="1">
    <source>
        <dbReference type="SAM" id="MobiDB-lite"/>
    </source>
</evidence>
<keyword evidence="2" id="KW-0812">Transmembrane</keyword>
<dbReference type="AlphaFoldDB" id="A0AAE1E641"/>
<reference evidence="3" key="1">
    <citation type="journal article" date="2023" name="G3 (Bethesda)">
        <title>A reference genome for the long-term kleptoplast-retaining sea slug Elysia crispata morphotype clarki.</title>
        <authorList>
            <person name="Eastman K.E."/>
            <person name="Pendleton A.L."/>
            <person name="Shaikh M.A."/>
            <person name="Suttiyut T."/>
            <person name="Ogas R."/>
            <person name="Tomko P."/>
            <person name="Gavelis G."/>
            <person name="Widhalm J.R."/>
            <person name="Wisecaver J.H."/>
        </authorList>
    </citation>
    <scope>NUCLEOTIDE SEQUENCE</scope>
    <source>
        <strain evidence="3">ECLA1</strain>
    </source>
</reference>
<dbReference type="Proteomes" id="UP001283361">
    <property type="component" value="Unassembled WGS sequence"/>
</dbReference>
<dbReference type="EMBL" id="JAWDGP010000992">
    <property type="protein sequence ID" value="KAK3795764.1"/>
    <property type="molecule type" value="Genomic_DNA"/>
</dbReference>
<accession>A0AAE1E641</accession>
<keyword evidence="2" id="KW-1133">Transmembrane helix</keyword>
<evidence type="ECO:0000313" key="3">
    <source>
        <dbReference type="EMBL" id="KAK3795764.1"/>
    </source>
</evidence>
<feature type="region of interest" description="Disordered" evidence="1">
    <location>
        <begin position="1"/>
        <end position="26"/>
    </location>
</feature>
<keyword evidence="4" id="KW-1185">Reference proteome</keyword>
<protein>
    <submittedName>
        <fullName evidence="3">Uncharacterized protein</fullName>
    </submittedName>
</protein>
<evidence type="ECO:0000256" key="2">
    <source>
        <dbReference type="SAM" id="Phobius"/>
    </source>
</evidence>
<comment type="caution">
    <text evidence="3">The sequence shown here is derived from an EMBL/GenBank/DDBJ whole genome shotgun (WGS) entry which is preliminary data.</text>
</comment>
<keyword evidence="2" id="KW-0472">Membrane</keyword>
<evidence type="ECO:0000313" key="4">
    <source>
        <dbReference type="Proteomes" id="UP001283361"/>
    </source>
</evidence>
<name>A0AAE1E641_9GAST</name>
<sequence>METSLGGRRTIILPGTHTHTQTNTPLATQTSMSRAAETSGHWVGWNHWVGFMQMPMPGKRKRCGCRRELLYSDIWLMAFISFWLHSETFLETSWFT</sequence>
<feature type="compositionally biased region" description="Polar residues" evidence="1">
    <location>
        <begin position="17"/>
        <end position="26"/>
    </location>
</feature>
<organism evidence="3 4">
    <name type="scientific">Elysia crispata</name>
    <name type="common">lettuce slug</name>
    <dbReference type="NCBI Taxonomy" id="231223"/>
    <lineage>
        <taxon>Eukaryota</taxon>
        <taxon>Metazoa</taxon>
        <taxon>Spiralia</taxon>
        <taxon>Lophotrochozoa</taxon>
        <taxon>Mollusca</taxon>
        <taxon>Gastropoda</taxon>
        <taxon>Heterobranchia</taxon>
        <taxon>Euthyneura</taxon>
        <taxon>Panpulmonata</taxon>
        <taxon>Sacoglossa</taxon>
        <taxon>Placobranchoidea</taxon>
        <taxon>Plakobranchidae</taxon>
        <taxon>Elysia</taxon>
    </lineage>
</organism>
<proteinExistence type="predicted"/>
<gene>
    <name evidence="3" type="ORF">RRG08_058988</name>
</gene>
<feature type="transmembrane region" description="Helical" evidence="2">
    <location>
        <begin position="69"/>
        <end position="86"/>
    </location>
</feature>